<keyword evidence="5" id="KW-0813">Transport</keyword>
<evidence type="ECO:0000313" key="15">
    <source>
        <dbReference type="Proteomes" id="UP000199051"/>
    </source>
</evidence>
<evidence type="ECO:0000256" key="7">
    <source>
        <dbReference type="ARBA" id="ARBA00022475"/>
    </source>
</evidence>
<reference evidence="15" key="1">
    <citation type="submission" date="2016-10" db="EMBL/GenBank/DDBJ databases">
        <authorList>
            <person name="Varghese N."/>
            <person name="Submissions S."/>
        </authorList>
    </citation>
    <scope>NUCLEOTIDE SEQUENCE [LARGE SCALE GENOMIC DNA]</scope>
    <source>
        <strain evidence="15">DSM 44260</strain>
    </source>
</reference>
<evidence type="ECO:0000256" key="10">
    <source>
        <dbReference type="ARBA" id="ARBA00023065"/>
    </source>
</evidence>
<dbReference type="PANTHER" id="PTHR43298:SF2">
    <property type="entry name" value="FMN_FAD EXPORTER YEEO-RELATED"/>
    <property type="match status" value="1"/>
</dbReference>
<protein>
    <recommendedName>
        <fullName evidence="4">Probable multidrug resistance protein NorM</fullName>
    </recommendedName>
    <alternativeName>
        <fullName evidence="12">Multidrug-efflux transporter</fullName>
    </alternativeName>
</protein>
<evidence type="ECO:0000256" key="6">
    <source>
        <dbReference type="ARBA" id="ARBA00022449"/>
    </source>
</evidence>
<evidence type="ECO:0000256" key="12">
    <source>
        <dbReference type="ARBA" id="ARBA00031636"/>
    </source>
</evidence>
<dbReference type="GO" id="GO:0015297">
    <property type="term" value="F:antiporter activity"/>
    <property type="evidence" value="ECO:0007669"/>
    <property type="project" value="UniProtKB-KW"/>
</dbReference>
<evidence type="ECO:0000256" key="1">
    <source>
        <dbReference type="ARBA" id="ARBA00003408"/>
    </source>
</evidence>
<evidence type="ECO:0000256" key="4">
    <source>
        <dbReference type="ARBA" id="ARBA00020268"/>
    </source>
</evidence>
<feature type="transmembrane region" description="Helical" evidence="13">
    <location>
        <begin position="136"/>
        <end position="158"/>
    </location>
</feature>
<comment type="subcellular location">
    <subcellularLocation>
        <location evidence="2">Cell membrane</location>
        <topology evidence="2">Multi-pass membrane protein</topology>
    </subcellularLocation>
</comment>
<dbReference type="NCBIfam" id="TIGR00797">
    <property type="entry name" value="matE"/>
    <property type="match status" value="1"/>
</dbReference>
<name>A0A1H9MG84_9PSEU</name>
<organism evidence="14 15">
    <name type="scientific">Actinokineospora terrae</name>
    <dbReference type="NCBI Taxonomy" id="155974"/>
    <lineage>
        <taxon>Bacteria</taxon>
        <taxon>Bacillati</taxon>
        <taxon>Actinomycetota</taxon>
        <taxon>Actinomycetes</taxon>
        <taxon>Pseudonocardiales</taxon>
        <taxon>Pseudonocardiaceae</taxon>
        <taxon>Actinokineospora</taxon>
    </lineage>
</organism>
<evidence type="ECO:0000256" key="13">
    <source>
        <dbReference type="SAM" id="Phobius"/>
    </source>
</evidence>
<keyword evidence="7" id="KW-1003">Cell membrane</keyword>
<dbReference type="AlphaFoldDB" id="A0A1H9MG84"/>
<dbReference type="Proteomes" id="UP000199051">
    <property type="component" value="Unassembled WGS sequence"/>
</dbReference>
<feature type="transmembrane region" description="Helical" evidence="13">
    <location>
        <begin position="314"/>
        <end position="336"/>
    </location>
</feature>
<dbReference type="PANTHER" id="PTHR43298">
    <property type="entry name" value="MULTIDRUG RESISTANCE PROTEIN NORM-RELATED"/>
    <property type="match status" value="1"/>
</dbReference>
<keyword evidence="10" id="KW-0406">Ion transport</keyword>
<dbReference type="STRING" id="155974.SAMN04487818_102124"/>
<keyword evidence="15" id="KW-1185">Reference proteome</keyword>
<dbReference type="GO" id="GO:0006811">
    <property type="term" value="P:monoatomic ion transport"/>
    <property type="evidence" value="ECO:0007669"/>
    <property type="project" value="UniProtKB-KW"/>
</dbReference>
<evidence type="ECO:0000256" key="2">
    <source>
        <dbReference type="ARBA" id="ARBA00004651"/>
    </source>
</evidence>
<feature type="transmembrane region" description="Helical" evidence="13">
    <location>
        <begin position="93"/>
        <end position="116"/>
    </location>
</feature>
<evidence type="ECO:0000256" key="5">
    <source>
        <dbReference type="ARBA" id="ARBA00022448"/>
    </source>
</evidence>
<feature type="transmembrane region" description="Helical" evidence="13">
    <location>
        <begin position="60"/>
        <end position="81"/>
    </location>
</feature>
<feature type="transmembrane region" description="Helical" evidence="13">
    <location>
        <begin position="413"/>
        <end position="433"/>
    </location>
</feature>
<dbReference type="GO" id="GO:0005886">
    <property type="term" value="C:plasma membrane"/>
    <property type="evidence" value="ECO:0007669"/>
    <property type="project" value="UniProtKB-SubCell"/>
</dbReference>
<feature type="transmembrane region" description="Helical" evidence="13">
    <location>
        <begin position="195"/>
        <end position="216"/>
    </location>
</feature>
<comment type="function">
    <text evidence="1">Multidrug efflux pump.</text>
</comment>
<evidence type="ECO:0000256" key="8">
    <source>
        <dbReference type="ARBA" id="ARBA00022692"/>
    </source>
</evidence>
<keyword evidence="6" id="KW-0050">Antiport</keyword>
<feature type="transmembrane region" description="Helical" evidence="13">
    <location>
        <begin position="282"/>
        <end position="302"/>
    </location>
</feature>
<feature type="transmembrane region" description="Helical" evidence="13">
    <location>
        <begin position="384"/>
        <end position="407"/>
    </location>
</feature>
<keyword evidence="8 13" id="KW-0812">Transmembrane</keyword>
<dbReference type="InterPro" id="IPR048279">
    <property type="entry name" value="MdtK-like"/>
</dbReference>
<dbReference type="InterPro" id="IPR050222">
    <property type="entry name" value="MATE_MdtK"/>
</dbReference>
<dbReference type="EMBL" id="FOGI01000002">
    <property type="protein sequence ID" value="SER22183.1"/>
    <property type="molecule type" value="Genomic_DNA"/>
</dbReference>
<dbReference type="PIRSF" id="PIRSF006603">
    <property type="entry name" value="DinF"/>
    <property type="match status" value="1"/>
</dbReference>
<evidence type="ECO:0000256" key="3">
    <source>
        <dbReference type="ARBA" id="ARBA00010199"/>
    </source>
</evidence>
<keyword evidence="11 13" id="KW-0472">Membrane</keyword>
<accession>A0A1H9MG84</accession>
<dbReference type="GO" id="GO:0042910">
    <property type="term" value="F:xenobiotic transmembrane transporter activity"/>
    <property type="evidence" value="ECO:0007669"/>
    <property type="project" value="InterPro"/>
</dbReference>
<dbReference type="RefSeq" id="WP_092775079.1">
    <property type="nucleotide sequence ID" value="NZ_FOGI01000002.1"/>
</dbReference>
<sequence>MGADATDMTTGPPLRKVLGFALPLTAANLLQQGYLLVDGVVVGHWTGVDGLAAIGAAGPLFYLLNAMFIGLGTAFTIRLAHLRGAGDADARRGVVLSLALVTAVWSVGCVLVATALVDPALAVMGLRGRLAHDASVFLSTLSLGFPGIFGTAAVSAYLRGLGDSRTALWVAGFGSVTNAALVLLLVAVWDLGIAGAALATAISSTAALVVGLVVAARKYPVARTGERPAVRREFVDAVRLGFPLASQHIILALGIMVLVWILQAFGPVVLAAFSIVARVEQVTAMLFLDFSGAITAFTAQNLGADDPPRARTGLVRTLGLTAVLTVVASAVVLVARGPIAALFTDDPATRALTERYLLIIYPFLALYTLMVVLHGYLNGARRTTAPLICTVIAFLLVQIPFAYLFHGVFGVEAVMWAVVVGWTAGLTYSVLCLRRVLFGPLAHREVVPS</sequence>
<gene>
    <name evidence="14" type="ORF">SAMN04487818_102124</name>
</gene>
<feature type="transmembrane region" description="Helical" evidence="13">
    <location>
        <begin position="167"/>
        <end position="189"/>
    </location>
</feature>
<feature type="transmembrane region" description="Helical" evidence="13">
    <location>
        <begin position="356"/>
        <end position="377"/>
    </location>
</feature>
<proteinExistence type="inferred from homology"/>
<dbReference type="InterPro" id="IPR002528">
    <property type="entry name" value="MATE_fam"/>
</dbReference>
<comment type="similarity">
    <text evidence="3">Belongs to the multi antimicrobial extrusion (MATE) (TC 2.A.66.1) family.</text>
</comment>
<evidence type="ECO:0000313" key="14">
    <source>
        <dbReference type="EMBL" id="SER22183.1"/>
    </source>
</evidence>
<evidence type="ECO:0000256" key="9">
    <source>
        <dbReference type="ARBA" id="ARBA00022989"/>
    </source>
</evidence>
<keyword evidence="9 13" id="KW-1133">Transmembrane helix</keyword>
<feature type="transmembrane region" description="Helical" evidence="13">
    <location>
        <begin position="249"/>
        <end position="276"/>
    </location>
</feature>
<evidence type="ECO:0000256" key="11">
    <source>
        <dbReference type="ARBA" id="ARBA00023136"/>
    </source>
</evidence>
<dbReference type="Pfam" id="PF01554">
    <property type="entry name" value="MatE"/>
    <property type="match status" value="2"/>
</dbReference>